<evidence type="ECO:0000313" key="3">
    <source>
        <dbReference type="Proteomes" id="UP000280434"/>
    </source>
</evidence>
<dbReference type="EMBL" id="RBZV01000005">
    <property type="protein sequence ID" value="RKP47509.1"/>
    <property type="molecule type" value="Genomic_DNA"/>
</dbReference>
<comment type="caution">
    <text evidence="2">The sequence shown here is derived from an EMBL/GenBank/DDBJ whole genome shotgun (WGS) entry which is preliminary data.</text>
</comment>
<dbReference type="OrthoDB" id="8688563at2"/>
<dbReference type="Pfam" id="PF07042">
    <property type="entry name" value="TrfA"/>
    <property type="match status" value="1"/>
</dbReference>
<dbReference type="InterPro" id="IPR010751">
    <property type="entry name" value="TrfA"/>
</dbReference>
<accession>A0A494XH60</accession>
<proteinExistence type="predicted"/>
<feature type="region of interest" description="Disordered" evidence="1">
    <location>
        <begin position="60"/>
        <end position="85"/>
    </location>
</feature>
<reference evidence="2 3" key="1">
    <citation type="submission" date="2018-10" db="EMBL/GenBank/DDBJ databases">
        <title>Paraburkholderia sp. 7MK8-2, isolated from soil.</title>
        <authorList>
            <person name="Gao Z.-H."/>
            <person name="Qiu L.-H."/>
        </authorList>
    </citation>
    <scope>NUCLEOTIDE SEQUENCE [LARGE SCALE GENOMIC DNA]</scope>
    <source>
        <strain evidence="2 3">7MK8-2</strain>
    </source>
</reference>
<gene>
    <name evidence="2" type="ORF">D7S89_14845</name>
</gene>
<organism evidence="2 3">
    <name type="scientific">Trinickia fusca</name>
    <dbReference type="NCBI Taxonomy" id="2419777"/>
    <lineage>
        <taxon>Bacteria</taxon>
        <taxon>Pseudomonadati</taxon>
        <taxon>Pseudomonadota</taxon>
        <taxon>Betaproteobacteria</taxon>
        <taxon>Burkholderiales</taxon>
        <taxon>Burkholderiaceae</taxon>
        <taxon>Trinickia</taxon>
    </lineage>
</organism>
<dbReference type="AlphaFoldDB" id="A0A494XH60"/>
<name>A0A494XH60_9BURK</name>
<sequence length="367" mass="40997">MAKQQAPARLERKATELRDLASRTAKAALTAAPDRQTAVLDAAEQIGRFADNLERRAKSAHTAPAVAELPSNATTDEVQNSRRRQAIRRGSDVYLPSWSAMAQALPNPFLRSALFSAGRSVQTDNASVLSGDSTLLVAGKEIASLRNMTLTFSGYELCQFDRLVYATCLDYYRKAPLCPEDSLRHVRTTFYEFARRMGNEYSVKAHRAVRASLLRLSFAQMRLRYNRMNIEVPKLLSVTFEDGGLGEDFKGSDALLLRVTTSVAELFGPGAWTAVDNEAVRYDGLRGWLASFYAGHAGPMWLPIERLYLLSGYTSHMRNFRASLVRALEKLKDPRTPACSRVARFEFSTDGTRVRVVRSEWSTHSND</sequence>
<evidence type="ECO:0000256" key="1">
    <source>
        <dbReference type="SAM" id="MobiDB-lite"/>
    </source>
</evidence>
<dbReference type="Proteomes" id="UP000280434">
    <property type="component" value="Unassembled WGS sequence"/>
</dbReference>
<keyword evidence="3" id="KW-1185">Reference proteome</keyword>
<evidence type="ECO:0008006" key="4">
    <source>
        <dbReference type="Google" id="ProtNLM"/>
    </source>
</evidence>
<protein>
    <recommendedName>
        <fullName evidence="4">TrfA family protein</fullName>
    </recommendedName>
</protein>
<dbReference type="RefSeq" id="WP_121278455.1">
    <property type="nucleotide sequence ID" value="NZ_RBZV01000005.1"/>
</dbReference>
<evidence type="ECO:0000313" key="2">
    <source>
        <dbReference type="EMBL" id="RKP47509.1"/>
    </source>
</evidence>